<dbReference type="Pfam" id="PF03399">
    <property type="entry name" value="SAC3_GANP"/>
    <property type="match status" value="1"/>
</dbReference>
<dbReference type="GO" id="GO:0070390">
    <property type="term" value="C:transcription export complex 2"/>
    <property type="evidence" value="ECO:0007669"/>
    <property type="project" value="TreeGrafter"/>
</dbReference>
<accession>A0A1Y2G5M6</accession>
<dbReference type="FunCoup" id="A0A1Y2G5M6">
    <property type="interactions" value="141"/>
</dbReference>
<dbReference type="PANTHER" id="PTHR12436">
    <property type="entry name" value="80 KDA MCM3-ASSOCIATED PROTEIN"/>
    <property type="match status" value="1"/>
</dbReference>
<sequence length="309" mass="35666">IDHSRAVKAYARPAAGVEQPLPSDVRPPDVLLSTLDYLMTKIVAQGDLSDSHAFVRDRTRSIRQDFTLQNSRGVEAVQAHEIIARYHILCMHQLCENKGFSEQQEMEQLRKVLTSLQEFYNDMRTENIPCPNEAEFRAYHILSHLSDPDMIRQAQLLPPHIFMDPYIQNAVEMHALSRRNNDVRRRAKVQSEASPNFFSRFFKMIAGPKTSYLMACLLETNFGEIRKGALKALNKSYYDQHDGFPVKDLVNILAFDDEQECIANCEEYDLALTHYGQPAVVFGRKDNTTRRRIFKGILFKQYALELHIE</sequence>
<organism evidence="2 3">
    <name type="scientific">Lobosporangium transversale</name>
    <dbReference type="NCBI Taxonomy" id="64571"/>
    <lineage>
        <taxon>Eukaryota</taxon>
        <taxon>Fungi</taxon>
        <taxon>Fungi incertae sedis</taxon>
        <taxon>Mucoromycota</taxon>
        <taxon>Mortierellomycotina</taxon>
        <taxon>Mortierellomycetes</taxon>
        <taxon>Mortierellales</taxon>
        <taxon>Mortierellaceae</taxon>
        <taxon>Lobosporangium</taxon>
    </lineage>
</organism>
<feature type="non-terminal residue" evidence="2">
    <location>
        <position position="1"/>
    </location>
</feature>
<protein>
    <submittedName>
        <fullName evidence="2">SAC3/GANP/Nin1/mts3/eIF-3 p25 family-domain-containing protein</fullName>
    </submittedName>
</protein>
<dbReference type="InterPro" id="IPR045107">
    <property type="entry name" value="SAC3/GANP/THP3"/>
</dbReference>
<dbReference type="GeneID" id="33563046"/>
<feature type="domain" description="SAC3/GANP/THP3 conserved" evidence="1">
    <location>
        <begin position="1"/>
        <end position="273"/>
    </location>
</feature>
<dbReference type="RefSeq" id="XP_021875400.1">
    <property type="nucleotide sequence ID" value="XM_022021202.1"/>
</dbReference>
<name>A0A1Y2G5M6_9FUNG</name>
<keyword evidence="3" id="KW-1185">Reference proteome</keyword>
<proteinExistence type="predicted"/>
<dbReference type="Proteomes" id="UP000193648">
    <property type="component" value="Unassembled WGS sequence"/>
</dbReference>
<evidence type="ECO:0000259" key="1">
    <source>
        <dbReference type="Pfam" id="PF03399"/>
    </source>
</evidence>
<evidence type="ECO:0000313" key="3">
    <source>
        <dbReference type="Proteomes" id="UP000193648"/>
    </source>
</evidence>
<dbReference type="PANTHER" id="PTHR12436:SF3">
    <property type="entry name" value="GERMINAL-CENTER ASSOCIATED NUCLEAR PROTEIN"/>
    <property type="match status" value="1"/>
</dbReference>
<dbReference type="InParanoid" id="A0A1Y2G5M6"/>
<comment type="caution">
    <text evidence="2">The sequence shown here is derived from an EMBL/GenBank/DDBJ whole genome shotgun (WGS) entry which is preliminary data.</text>
</comment>
<evidence type="ECO:0000313" key="2">
    <source>
        <dbReference type="EMBL" id="ORY95200.1"/>
    </source>
</evidence>
<dbReference type="AlphaFoldDB" id="A0A1Y2G5M6"/>
<dbReference type="OrthoDB" id="264795at2759"/>
<dbReference type="EMBL" id="MCFF01000082">
    <property type="protein sequence ID" value="ORY95200.1"/>
    <property type="molecule type" value="Genomic_DNA"/>
</dbReference>
<dbReference type="InterPro" id="IPR005062">
    <property type="entry name" value="SAC3/GANP/THP3_conserved"/>
</dbReference>
<dbReference type="GO" id="GO:0005737">
    <property type="term" value="C:cytoplasm"/>
    <property type="evidence" value="ECO:0007669"/>
    <property type="project" value="TreeGrafter"/>
</dbReference>
<dbReference type="GO" id="GO:0006406">
    <property type="term" value="P:mRNA export from nucleus"/>
    <property type="evidence" value="ECO:0007669"/>
    <property type="project" value="TreeGrafter"/>
</dbReference>
<gene>
    <name evidence="2" type="ORF">BCR41DRAFT_315018</name>
</gene>
<dbReference type="STRING" id="64571.A0A1Y2G5M6"/>
<dbReference type="Gene3D" id="1.25.40.990">
    <property type="match status" value="1"/>
</dbReference>
<reference evidence="2 3" key="1">
    <citation type="submission" date="2016-07" db="EMBL/GenBank/DDBJ databases">
        <title>Pervasive Adenine N6-methylation of Active Genes in Fungi.</title>
        <authorList>
            <consortium name="DOE Joint Genome Institute"/>
            <person name="Mondo S.J."/>
            <person name="Dannebaum R.O."/>
            <person name="Kuo R.C."/>
            <person name="Labutti K."/>
            <person name="Haridas S."/>
            <person name="Kuo A."/>
            <person name="Salamov A."/>
            <person name="Ahrendt S.R."/>
            <person name="Lipzen A."/>
            <person name="Sullivan W."/>
            <person name="Andreopoulos W.B."/>
            <person name="Clum A."/>
            <person name="Lindquist E."/>
            <person name="Daum C."/>
            <person name="Ramamoorthy G.K."/>
            <person name="Gryganskyi A."/>
            <person name="Culley D."/>
            <person name="Magnuson J.K."/>
            <person name="James T.Y."/>
            <person name="O'Malley M.A."/>
            <person name="Stajich J.E."/>
            <person name="Spatafora J.W."/>
            <person name="Visel A."/>
            <person name="Grigoriev I.V."/>
        </authorList>
    </citation>
    <scope>NUCLEOTIDE SEQUENCE [LARGE SCALE GENOMIC DNA]</scope>
    <source>
        <strain evidence="2 3">NRRL 3116</strain>
    </source>
</reference>